<dbReference type="AlphaFoldDB" id="A0A328DD65"/>
<name>A0A328DD65_9ASTE</name>
<comment type="caution">
    <text evidence="1">The sequence shown here is derived from an EMBL/GenBank/DDBJ whole genome shotgun (WGS) entry which is preliminary data.</text>
</comment>
<dbReference type="EMBL" id="NQVE01000152">
    <property type="protein sequence ID" value="RAL43802.1"/>
    <property type="molecule type" value="Genomic_DNA"/>
</dbReference>
<keyword evidence="2" id="KW-1185">Reference proteome</keyword>
<evidence type="ECO:0000313" key="2">
    <source>
        <dbReference type="Proteomes" id="UP000249390"/>
    </source>
</evidence>
<organism evidence="1 2">
    <name type="scientific">Cuscuta australis</name>
    <dbReference type="NCBI Taxonomy" id="267555"/>
    <lineage>
        <taxon>Eukaryota</taxon>
        <taxon>Viridiplantae</taxon>
        <taxon>Streptophyta</taxon>
        <taxon>Embryophyta</taxon>
        <taxon>Tracheophyta</taxon>
        <taxon>Spermatophyta</taxon>
        <taxon>Magnoliopsida</taxon>
        <taxon>eudicotyledons</taxon>
        <taxon>Gunneridae</taxon>
        <taxon>Pentapetalae</taxon>
        <taxon>asterids</taxon>
        <taxon>lamiids</taxon>
        <taxon>Solanales</taxon>
        <taxon>Convolvulaceae</taxon>
        <taxon>Cuscuteae</taxon>
        <taxon>Cuscuta</taxon>
        <taxon>Cuscuta subgen. Grammica</taxon>
        <taxon>Cuscuta sect. Cleistogrammica</taxon>
    </lineage>
</organism>
<proteinExistence type="predicted"/>
<reference evidence="1 2" key="1">
    <citation type="submission" date="2018-06" db="EMBL/GenBank/DDBJ databases">
        <title>The Genome of Cuscuta australis (Dodder) Provides Insight into the Evolution of Plant Parasitism.</title>
        <authorList>
            <person name="Liu H."/>
        </authorList>
    </citation>
    <scope>NUCLEOTIDE SEQUENCE [LARGE SCALE GENOMIC DNA]</scope>
    <source>
        <strain evidence="2">cv. Yunnan</strain>
        <tissue evidence="1">Vines</tissue>
    </source>
</reference>
<gene>
    <name evidence="1" type="ORF">DM860_014303</name>
</gene>
<evidence type="ECO:0000313" key="1">
    <source>
        <dbReference type="EMBL" id="RAL43802.1"/>
    </source>
</evidence>
<accession>A0A328DD65</accession>
<dbReference type="Proteomes" id="UP000249390">
    <property type="component" value="Unassembled WGS sequence"/>
</dbReference>
<sequence length="169" mass="18926">MMGKEEVYIANSESVALDVVKTLMECDVHIRAQGEITPSIEFTESFKVLQVYLDFGFHTLTESVDTQAVYGLIFNVLFQLRACHVIPVFIRRSGLHLTKDQKRLDKANMFVLEANNLREASTWILNNRDVFDHTVPFWDAERLIIALVVYSKGGGGGGGCRLGALSSSR</sequence>
<protein>
    <submittedName>
        <fullName evidence="1">Uncharacterized protein</fullName>
    </submittedName>
</protein>